<protein>
    <recommendedName>
        <fullName evidence="3">DUF1501 domain-containing protein</fullName>
    </recommendedName>
</protein>
<organism evidence="1 2">
    <name type="scientific">Aphanothece hegewaldii CCALA 016</name>
    <dbReference type="NCBI Taxonomy" id="2107694"/>
    <lineage>
        <taxon>Bacteria</taxon>
        <taxon>Bacillati</taxon>
        <taxon>Cyanobacteriota</taxon>
        <taxon>Cyanophyceae</taxon>
        <taxon>Oscillatoriophycideae</taxon>
        <taxon>Chroococcales</taxon>
        <taxon>Aphanothecaceae</taxon>
        <taxon>Aphanothece</taxon>
    </lineage>
</organism>
<dbReference type="OrthoDB" id="9779968at2"/>
<gene>
    <name evidence="1" type="ORF">C7H19_04780</name>
</gene>
<accession>A0A2T1M0T3</accession>
<reference evidence="1 2" key="2">
    <citation type="submission" date="2018-03" db="EMBL/GenBank/DDBJ databases">
        <authorList>
            <person name="Keele B.F."/>
        </authorList>
    </citation>
    <scope>NUCLEOTIDE SEQUENCE [LARGE SCALE GENOMIC DNA]</scope>
    <source>
        <strain evidence="1 2">CCALA 016</strain>
    </source>
</reference>
<evidence type="ECO:0000313" key="2">
    <source>
        <dbReference type="Proteomes" id="UP000239001"/>
    </source>
</evidence>
<dbReference type="RefSeq" id="WP_106455754.1">
    <property type="nucleotide sequence ID" value="NZ_PXOH01000004.1"/>
</dbReference>
<dbReference type="EMBL" id="PXOH01000004">
    <property type="protein sequence ID" value="PSF38313.1"/>
    <property type="molecule type" value="Genomic_DNA"/>
</dbReference>
<dbReference type="AlphaFoldDB" id="A0A2T1M0T3"/>
<keyword evidence="2" id="KW-1185">Reference proteome</keyword>
<evidence type="ECO:0008006" key="3">
    <source>
        <dbReference type="Google" id="ProtNLM"/>
    </source>
</evidence>
<dbReference type="Pfam" id="PF07394">
    <property type="entry name" value="DUF1501"/>
    <property type="match status" value="1"/>
</dbReference>
<dbReference type="InterPro" id="IPR010869">
    <property type="entry name" value="DUF1501"/>
</dbReference>
<comment type="caution">
    <text evidence="1">The sequence shown here is derived from an EMBL/GenBank/DDBJ whole genome shotgun (WGS) entry which is preliminary data.</text>
</comment>
<name>A0A2T1M0T3_9CHRO</name>
<dbReference type="PANTHER" id="PTHR43737:SF1">
    <property type="entry name" value="DUF1501 DOMAIN-CONTAINING PROTEIN"/>
    <property type="match status" value="1"/>
</dbReference>
<dbReference type="Proteomes" id="UP000239001">
    <property type="component" value="Unassembled WGS sequence"/>
</dbReference>
<evidence type="ECO:0000313" key="1">
    <source>
        <dbReference type="EMBL" id="PSF38313.1"/>
    </source>
</evidence>
<reference evidence="1 2" key="1">
    <citation type="submission" date="2018-03" db="EMBL/GenBank/DDBJ databases">
        <title>The ancient ancestry and fast evolution of plastids.</title>
        <authorList>
            <person name="Moore K.R."/>
            <person name="Magnabosco C."/>
            <person name="Momper L."/>
            <person name="Gold D.A."/>
            <person name="Bosak T."/>
            <person name="Fournier G.P."/>
        </authorList>
    </citation>
    <scope>NUCLEOTIDE SEQUENCE [LARGE SCALE GENOMIC DNA]</scope>
    <source>
        <strain evidence="1 2">CCALA 016</strain>
    </source>
</reference>
<sequence>MDRRRFLIRAGYFSASAIATLSTHYWLTPATASSNNPKRLIVIFLRGAVDGLNVVVPYQEAAYYEARRSIAIPQPDQENGALNLDGQFGLHPALAPLLPLWQQKSLAFVHACGSTNETRSHFDAQDYMESGTPGVKRTSDGWMNRLLENLSGHTPIQGVSVGSTIPRIFSGKMSVATIASGKNATRTLLLDRPQIGAAFDRLYSNNDTLSRVYQEGRAARQALQQDLDNEMKMANNGAPLPNGFVSDAQRVANVMVKDPRVQLVFMALGGWDTHVNQGSTQGQLARNLQALGQGLATLQKSLGAVYQNTTILVMSEFGRTVQENGNGGTDHGHGNVMWVLGGTTKGGKVYGQWTGLDNSQLYQGRDLPVTTDFRDVVTTVLERHLGLEDSKLAQVFPNYSPKQRINLI</sequence>
<dbReference type="PANTHER" id="PTHR43737">
    <property type="entry name" value="BLL7424 PROTEIN"/>
    <property type="match status" value="1"/>
</dbReference>
<proteinExistence type="predicted"/>